<keyword evidence="4" id="KW-1185">Reference proteome</keyword>
<accession>A0A1D2NLK8</accession>
<organism evidence="3 4">
    <name type="scientific">Orchesella cincta</name>
    <name type="common">Springtail</name>
    <name type="synonym">Podura cincta</name>
    <dbReference type="NCBI Taxonomy" id="48709"/>
    <lineage>
        <taxon>Eukaryota</taxon>
        <taxon>Metazoa</taxon>
        <taxon>Ecdysozoa</taxon>
        <taxon>Arthropoda</taxon>
        <taxon>Hexapoda</taxon>
        <taxon>Collembola</taxon>
        <taxon>Entomobryomorpha</taxon>
        <taxon>Entomobryoidea</taxon>
        <taxon>Orchesellidae</taxon>
        <taxon>Orchesellinae</taxon>
        <taxon>Orchesella</taxon>
    </lineage>
</organism>
<proteinExistence type="predicted"/>
<dbReference type="AlphaFoldDB" id="A0A1D2NLK8"/>
<evidence type="ECO:0000256" key="1">
    <source>
        <dbReference type="SAM" id="MobiDB-lite"/>
    </source>
</evidence>
<feature type="compositionally biased region" description="Basic and acidic residues" evidence="1">
    <location>
        <begin position="435"/>
        <end position="445"/>
    </location>
</feature>
<dbReference type="PROSITE" id="PS50209">
    <property type="entry name" value="CARD"/>
    <property type="match status" value="1"/>
</dbReference>
<dbReference type="GO" id="GO:0042981">
    <property type="term" value="P:regulation of apoptotic process"/>
    <property type="evidence" value="ECO:0007669"/>
    <property type="project" value="InterPro"/>
</dbReference>
<feature type="region of interest" description="Disordered" evidence="1">
    <location>
        <begin position="1"/>
        <end position="33"/>
    </location>
</feature>
<dbReference type="Proteomes" id="UP000094527">
    <property type="component" value="Unassembled WGS sequence"/>
</dbReference>
<dbReference type="InterPro" id="IPR001315">
    <property type="entry name" value="CARD"/>
</dbReference>
<feature type="domain" description="CARD" evidence="2">
    <location>
        <begin position="33"/>
        <end position="148"/>
    </location>
</feature>
<dbReference type="InterPro" id="IPR011029">
    <property type="entry name" value="DEATH-like_dom_sf"/>
</dbReference>
<dbReference type="SUPFAM" id="SSF47986">
    <property type="entry name" value="DEATH domain"/>
    <property type="match status" value="1"/>
</dbReference>
<dbReference type="CDD" id="cd01671">
    <property type="entry name" value="CARD"/>
    <property type="match status" value="1"/>
</dbReference>
<protein>
    <recommendedName>
        <fullName evidence="2">CARD domain-containing protein</fullName>
    </recommendedName>
</protein>
<evidence type="ECO:0000313" key="3">
    <source>
        <dbReference type="EMBL" id="ODN06168.1"/>
    </source>
</evidence>
<sequence>MSFPTMEPPPLEVALNEVSRSNKSKDGDAPTTKESLLKRVIKENENSIIQSILSLPSSSSACDTITTNNGSSSGSTTKATVVTDGVTRLLDYLFEDGQLTRVEYDDVDKAYGIQSAHDQAQVLLRLLMDKKNDAALEVLLECLKSADPSSDTIRKLISTTTTSLAGSQEDREATEILKGKRRSIIESVSLAINFSVSGGSTTSRKWHDFYNGRYQRKQLDHGKNGHELGKENYLKGANRLKNKALLSKEMTDFRDFFLSNGCLEIVRNLIFDCNESLTASGWERVLRNMNGLLSTDVLSIKDSLVRIKCFEQQFELRVERKMAQEVKRIEKLKTKFWKGVDPTFGDDDILHGHANDDVDENAEGSFLRETDQDISASSALPNWHQIIYHSLQVWKQRNGLYSTFYSLIGVFQHSHLFQTADCLLENKMLVQSRETERDVKNKESDGNTYTSKTSSMTMLEKSDFLRKFYSPTNRKGFLGAASELSTTKDRVCASPVLSLDLL</sequence>
<evidence type="ECO:0000313" key="4">
    <source>
        <dbReference type="Proteomes" id="UP000094527"/>
    </source>
</evidence>
<dbReference type="EMBL" id="LJIJ01000010">
    <property type="protein sequence ID" value="ODN06168.1"/>
    <property type="molecule type" value="Genomic_DNA"/>
</dbReference>
<dbReference type="Gene3D" id="1.10.533.10">
    <property type="entry name" value="Death Domain, Fas"/>
    <property type="match status" value="1"/>
</dbReference>
<reference evidence="3 4" key="1">
    <citation type="journal article" date="2016" name="Genome Biol. Evol.">
        <title>Gene Family Evolution Reflects Adaptation to Soil Environmental Stressors in the Genome of the Collembolan Orchesella cincta.</title>
        <authorList>
            <person name="Faddeeva-Vakhrusheva A."/>
            <person name="Derks M.F."/>
            <person name="Anvar S.Y."/>
            <person name="Agamennone V."/>
            <person name="Suring W."/>
            <person name="Smit S."/>
            <person name="van Straalen N.M."/>
            <person name="Roelofs D."/>
        </authorList>
    </citation>
    <scope>NUCLEOTIDE SEQUENCE [LARGE SCALE GENOMIC DNA]</scope>
    <source>
        <tissue evidence="3">Mixed pool</tissue>
    </source>
</reference>
<evidence type="ECO:0000259" key="2">
    <source>
        <dbReference type="PROSITE" id="PS50209"/>
    </source>
</evidence>
<name>A0A1D2NLK8_ORCCI</name>
<feature type="compositionally biased region" description="Pro residues" evidence="1">
    <location>
        <begin position="1"/>
        <end position="11"/>
    </location>
</feature>
<dbReference type="OrthoDB" id="10681201at2759"/>
<gene>
    <name evidence="3" type="ORF">Ocin01_00580</name>
</gene>
<comment type="caution">
    <text evidence="3">The sequence shown here is derived from an EMBL/GenBank/DDBJ whole genome shotgun (WGS) entry which is preliminary data.</text>
</comment>
<feature type="region of interest" description="Disordered" evidence="1">
    <location>
        <begin position="435"/>
        <end position="454"/>
    </location>
</feature>
<dbReference type="Pfam" id="PF00619">
    <property type="entry name" value="CARD"/>
    <property type="match status" value="1"/>
</dbReference>